<dbReference type="NCBIfam" id="TIGR00449">
    <property type="entry name" value="tgt_general"/>
    <property type="match status" value="1"/>
</dbReference>
<keyword evidence="3 7" id="KW-0819">tRNA processing</keyword>
<keyword evidence="10" id="KW-1185">Reference proteome</keyword>
<evidence type="ECO:0000256" key="5">
    <source>
        <dbReference type="ARBA" id="ARBA00022833"/>
    </source>
</evidence>
<feature type="binding site" evidence="7">
    <location>
        <position position="316"/>
    </location>
    <ligand>
        <name>Zn(2+)</name>
        <dbReference type="ChEBI" id="CHEBI:29105"/>
    </ligand>
</feature>
<comment type="function">
    <text evidence="7">Catalyzes the base-exchange of a guanine (G) residue with the queuine precursor 7-aminomethyl-7-deazaguanine (PreQ1) at position 34 (anticodon wobble position) in tRNAs with GU(N) anticodons (tRNA-Asp, -Asn, -His and -Tyr). Catalysis occurs through a double-displacement mechanism. The nucleophile active site attacks the C1' of nucleotide 34 to detach the guanine base from the RNA, forming a covalent enzyme-RNA intermediate. The proton acceptor active site deprotonates the incoming PreQ1, allowing a nucleophilic attack on the C1' of the ribose to form the product. After dissociation, two additional enzymatic reactions on the tRNA convert PreQ1 to queuine (Q), resulting in the hypermodified nucleoside queuosine (7-(((4,5-cis-dihydroxy-2-cyclopenten-1-yl)amino)methyl)-7-deazaguanosine).</text>
</comment>
<keyword evidence="2 7" id="KW-0808">Transferase</keyword>
<dbReference type="InterPro" id="IPR036511">
    <property type="entry name" value="TGT-like_sf"/>
</dbReference>
<dbReference type="InterPro" id="IPR004803">
    <property type="entry name" value="TGT"/>
</dbReference>
<dbReference type="FunFam" id="3.20.20.105:FF:000001">
    <property type="entry name" value="Queuine tRNA-ribosyltransferase"/>
    <property type="match status" value="1"/>
</dbReference>
<dbReference type="InterPro" id="IPR002616">
    <property type="entry name" value="tRNA_ribo_trans-like"/>
</dbReference>
<feature type="binding site" evidence="7">
    <location>
        <begin position="104"/>
        <end position="108"/>
    </location>
    <ligand>
        <name>substrate</name>
    </ligand>
</feature>
<keyword evidence="1 7" id="KW-0328">Glycosyltransferase</keyword>
<feature type="domain" description="tRNA-guanine(15) transglycosylase-like" evidence="8">
    <location>
        <begin position="25"/>
        <end position="380"/>
    </location>
</feature>
<dbReference type="SUPFAM" id="SSF51713">
    <property type="entry name" value="tRNA-guanine transglycosylase"/>
    <property type="match status" value="1"/>
</dbReference>
<dbReference type="GO" id="GO:0008479">
    <property type="term" value="F:tRNA-guanosine(34) queuine transglycosylase activity"/>
    <property type="evidence" value="ECO:0007669"/>
    <property type="project" value="UniProtKB-UniRule"/>
</dbReference>
<protein>
    <recommendedName>
        <fullName evidence="7">Queuine tRNA-ribosyltransferase</fullName>
        <ecNumber evidence="7">2.4.2.29</ecNumber>
    </recommendedName>
    <alternativeName>
        <fullName evidence="7">Guanine insertion enzyme</fullName>
    </alternativeName>
    <alternativeName>
        <fullName evidence="7">tRNA-guanine transglycosylase</fullName>
    </alternativeName>
</protein>
<evidence type="ECO:0000313" key="10">
    <source>
        <dbReference type="Proteomes" id="UP000003244"/>
    </source>
</evidence>
<dbReference type="Gene3D" id="3.20.20.105">
    <property type="entry name" value="Queuine tRNA-ribosyltransferase-like"/>
    <property type="match status" value="1"/>
</dbReference>
<evidence type="ECO:0000256" key="4">
    <source>
        <dbReference type="ARBA" id="ARBA00022785"/>
    </source>
</evidence>
<dbReference type="STRING" id="596315.HMPREF0634_0646"/>
<keyword evidence="4 7" id="KW-0671">Queuosine biosynthesis</keyword>
<feature type="active site" description="Nucleophile" evidence="7">
    <location>
        <position position="278"/>
    </location>
</feature>
<evidence type="ECO:0000256" key="3">
    <source>
        <dbReference type="ARBA" id="ARBA00022694"/>
    </source>
</evidence>
<proteinExistence type="inferred from homology"/>
<keyword evidence="7" id="KW-0479">Metal-binding</keyword>
<feature type="binding site" evidence="7">
    <location>
        <position position="318"/>
    </location>
    <ligand>
        <name>Zn(2+)</name>
        <dbReference type="ChEBI" id="CHEBI:29105"/>
    </ligand>
</feature>
<dbReference type="PANTHER" id="PTHR46499">
    <property type="entry name" value="QUEUINE TRNA-RIBOSYLTRANSFERASE"/>
    <property type="match status" value="1"/>
</dbReference>
<dbReference type="UniPathway" id="UPA00392"/>
<dbReference type="eggNOG" id="COG0343">
    <property type="taxonomic scope" value="Bacteria"/>
</dbReference>
<dbReference type="EC" id="2.4.2.29" evidence="7"/>
<evidence type="ECO:0000256" key="6">
    <source>
        <dbReference type="ARBA" id="ARBA00050112"/>
    </source>
</evidence>
<feature type="binding site" evidence="7">
    <location>
        <position position="158"/>
    </location>
    <ligand>
        <name>substrate</name>
    </ligand>
</feature>
<feature type="binding site" evidence="7">
    <location>
        <position position="321"/>
    </location>
    <ligand>
        <name>Zn(2+)</name>
        <dbReference type="ChEBI" id="CHEBI:29105"/>
    </ligand>
</feature>
<dbReference type="Proteomes" id="UP000003244">
    <property type="component" value="Unassembled WGS sequence"/>
</dbReference>
<feature type="region of interest" description="RNA binding; important for wobble base 34 recognition" evidence="7">
    <location>
        <begin position="283"/>
        <end position="287"/>
    </location>
</feature>
<evidence type="ECO:0000259" key="8">
    <source>
        <dbReference type="Pfam" id="PF01702"/>
    </source>
</evidence>
<evidence type="ECO:0000313" key="9">
    <source>
        <dbReference type="EMBL" id="EFM64376.1"/>
    </source>
</evidence>
<comment type="pathway">
    <text evidence="7">tRNA modification; tRNA-queuosine biosynthesis.</text>
</comment>
<dbReference type="GO" id="GO:0005829">
    <property type="term" value="C:cytosol"/>
    <property type="evidence" value="ECO:0007669"/>
    <property type="project" value="TreeGrafter"/>
</dbReference>
<dbReference type="InterPro" id="IPR050076">
    <property type="entry name" value="ArchSynthase1/Queuine_TRR"/>
</dbReference>
<comment type="catalytic activity">
    <reaction evidence="6 7">
        <text>7-aminomethyl-7-carbaguanine + guanosine(34) in tRNA = 7-aminomethyl-7-carbaguanosine(34) in tRNA + guanine</text>
        <dbReference type="Rhea" id="RHEA:24104"/>
        <dbReference type="Rhea" id="RHEA-COMP:10341"/>
        <dbReference type="Rhea" id="RHEA-COMP:10342"/>
        <dbReference type="ChEBI" id="CHEBI:16235"/>
        <dbReference type="ChEBI" id="CHEBI:58703"/>
        <dbReference type="ChEBI" id="CHEBI:74269"/>
        <dbReference type="ChEBI" id="CHEBI:82833"/>
        <dbReference type="EC" id="2.4.2.29"/>
    </reaction>
</comment>
<name>E0E404_9FIRM</name>
<comment type="cofactor">
    <cofactor evidence="7">
        <name>Zn(2+)</name>
        <dbReference type="ChEBI" id="CHEBI:29105"/>
    </cofactor>
    <text evidence="7">Binds 1 zinc ion per subunit.</text>
</comment>
<feature type="binding site" evidence="7">
    <location>
        <position position="201"/>
    </location>
    <ligand>
        <name>substrate</name>
    </ligand>
</feature>
<dbReference type="HAMAP" id="MF_00168">
    <property type="entry name" value="Q_tRNA_Tgt"/>
    <property type="match status" value="1"/>
</dbReference>
<dbReference type="Pfam" id="PF01702">
    <property type="entry name" value="TGT"/>
    <property type="match status" value="1"/>
</dbReference>
<evidence type="ECO:0000256" key="7">
    <source>
        <dbReference type="HAMAP-Rule" id="MF_00168"/>
    </source>
</evidence>
<organism evidence="9 10">
    <name type="scientific">Peptostreptococcus stomatis DSM 17678</name>
    <dbReference type="NCBI Taxonomy" id="596315"/>
    <lineage>
        <taxon>Bacteria</taxon>
        <taxon>Bacillati</taxon>
        <taxon>Bacillota</taxon>
        <taxon>Clostridia</taxon>
        <taxon>Peptostreptococcales</taxon>
        <taxon>Peptostreptococcaceae</taxon>
        <taxon>Peptostreptococcus</taxon>
    </lineage>
</organism>
<evidence type="ECO:0000256" key="1">
    <source>
        <dbReference type="ARBA" id="ARBA00022676"/>
    </source>
</evidence>
<feature type="binding site" evidence="7">
    <location>
        <position position="228"/>
    </location>
    <ligand>
        <name>substrate</name>
    </ligand>
</feature>
<dbReference type="GO" id="GO:0008616">
    <property type="term" value="P:tRNA queuosine(34) biosynthetic process"/>
    <property type="evidence" value="ECO:0007669"/>
    <property type="project" value="UniProtKB-UniRule"/>
</dbReference>
<feature type="region of interest" description="RNA binding" evidence="7">
    <location>
        <begin position="259"/>
        <end position="265"/>
    </location>
</feature>
<reference evidence="9 10" key="1">
    <citation type="submission" date="2010-08" db="EMBL/GenBank/DDBJ databases">
        <authorList>
            <person name="Harkins D.M."/>
            <person name="Madupu R."/>
            <person name="Durkin A.S."/>
            <person name="Torralba M."/>
            <person name="Methe B."/>
            <person name="Sutton G.G."/>
            <person name="Nelson K.E."/>
        </authorList>
    </citation>
    <scope>NUCLEOTIDE SEQUENCE [LARGE SCALE GENOMIC DNA]</scope>
    <source>
        <strain evidence="9 10">DSM 17678</strain>
    </source>
</reference>
<feature type="binding site" evidence="7">
    <location>
        <position position="347"/>
    </location>
    <ligand>
        <name>Zn(2+)</name>
        <dbReference type="ChEBI" id="CHEBI:29105"/>
    </ligand>
</feature>
<dbReference type="PANTHER" id="PTHR46499:SF1">
    <property type="entry name" value="QUEUINE TRNA-RIBOSYLTRANSFERASE"/>
    <property type="match status" value="1"/>
</dbReference>
<evidence type="ECO:0000256" key="2">
    <source>
        <dbReference type="ARBA" id="ARBA00022679"/>
    </source>
</evidence>
<keyword evidence="5 7" id="KW-0862">Zinc</keyword>
<dbReference type="EMBL" id="ADGQ01000060">
    <property type="protein sequence ID" value="EFM64376.1"/>
    <property type="molecule type" value="Genomic_DNA"/>
</dbReference>
<feature type="active site" description="Proton acceptor" evidence="7">
    <location>
        <position position="104"/>
    </location>
</feature>
<dbReference type="NCBIfam" id="TIGR00430">
    <property type="entry name" value="Q_tRNA_tgt"/>
    <property type="match status" value="1"/>
</dbReference>
<sequence>MIEKDYERKYMYAVRYELIKTCKQTGARLGRLHTPHGVIETPIFMPVGTQATVKAMTPEELKDIGSQIILSNTYHLYMRPGHDLIERAGGLHKFMNWDKPILTDSGGFQVFSLGPLRKIKEEGVEFRSHLDGSKHFLSPEKATEIQNALGSDIIMAFDECAPYPADRQYVKNSLERTTRWLERCKAAHKYPERQALFGIVQGGMYKELREQSAREITAIDLPGYAIGGLSVGEPKEMMYEVLDYTVPLLPEDKPRYLMGVGSPDDLLEGVLRGIDMFDCVLPTRIARNGTAMTSQGKVVVRNASYAEDFTSLDPECDCYTCRNYTKAYLRHLIKCNEILGARLLTIHNLHFLLKLMENVREAIREDRLLDYKKDFFEKYYGK</sequence>
<dbReference type="GO" id="GO:0046872">
    <property type="term" value="F:metal ion binding"/>
    <property type="evidence" value="ECO:0007669"/>
    <property type="project" value="UniProtKB-KW"/>
</dbReference>
<accession>E0E404</accession>
<comment type="subunit">
    <text evidence="7">Homodimer. Within each dimer, one monomer is responsible for RNA recognition and catalysis, while the other monomer binds to the replacement base PreQ1.</text>
</comment>
<dbReference type="AlphaFoldDB" id="E0E404"/>
<comment type="caution">
    <text evidence="9">The sequence shown here is derived from an EMBL/GenBank/DDBJ whole genome shotgun (WGS) entry which is preliminary data.</text>
</comment>
<comment type="similarity">
    <text evidence="7">Belongs to the queuine tRNA-ribosyltransferase family.</text>
</comment>
<gene>
    <name evidence="7 9" type="primary">tgt</name>
    <name evidence="9" type="ORF">HMPREF0634_0646</name>
</gene>